<evidence type="ECO:0000256" key="6">
    <source>
        <dbReference type="RuleBase" id="RU004466"/>
    </source>
</evidence>
<dbReference type="SUPFAM" id="SSF48576">
    <property type="entry name" value="Terpenoid synthases"/>
    <property type="match status" value="1"/>
</dbReference>
<evidence type="ECO:0008006" key="9">
    <source>
        <dbReference type="Google" id="ProtNLM"/>
    </source>
</evidence>
<dbReference type="GO" id="GO:0004161">
    <property type="term" value="F:dimethylallyltranstransferase activity"/>
    <property type="evidence" value="ECO:0007669"/>
    <property type="project" value="TreeGrafter"/>
</dbReference>
<dbReference type="GO" id="GO:0045337">
    <property type="term" value="P:farnesyl diphosphate biosynthetic process"/>
    <property type="evidence" value="ECO:0007669"/>
    <property type="project" value="TreeGrafter"/>
</dbReference>
<dbReference type="PANTHER" id="PTHR11525:SF0">
    <property type="entry name" value="FARNESYL PYROPHOSPHATE SYNTHASE"/>
    <property type="match status" value="1"/>
</dbReference>
<reference evidence="7" key="1">
    <citation type="submission" date="2022-01" db="EMBL/GenBank/DDBJ databases">
        <authorList>
            <person name="King R."/>
        </authorList>
    </citation>
    <scope>NUCLEOTIDE SEQUENCE</scope>
</reference>
<keyword evidence="8" id="KW-1185">Reference proteome</keyword>
<evidence type="ECO:0000256" key="2">
    <source>
        <dbReference type="ARBA" id="ARBA00022679"/>
    </source>
</evidence>
<keyword evidence="4" id="KW-0460">Magnesium</keyword>
<evidence type="ECO:0000313" key="8">
    <source>
        <dbReference type="Proteomes" id="UP001153712"/>
    </source>
</evidence>
<dbReference type="OrthoDB" id="6742480at2759"/>
<comment type="cofactor">
    <cofactor evidence="1">
        <name>Mg(2+)</name>
        <dbReference type="ChEBI" id="CHEBI:18420"/>
    </cofactor>
</comment>
<dbReference type="Proteomes" id="UP001153712">
    <property type="component" value="Chromosome 1"/>
</dbReference>
<dbReference type="Gene3D" id="1.10.600.10">
    <property type="entry name" value="Farnesyl Diphosphate Synthase"/>
    <property type="match status" value="1"/>
</dbReference>
<organism evidence="7 8">
    <name type="scientific">Phyllotreta striolata</name>
    <name type="common">Striped flea beetle</name>
    <name type="synonym">Crioceris striolata</name>
    <dbReference type="NCBI Taxonomy" id="444603"/>
    <lineage>
        <taxon>Eukaryota</taxon>
        <taxon>Metazoa</taxon>
        <taxon>Ecdysozoa</taxon>
        <taxon>Arthropoda</taxon>
        <taxon>Hexapoda</taxon>
        <taxon>Insecta</taxon>
        <taxon>Pterygota</taxon>
        <taxon>Neoptera</taxon>
        <taxon>Endopterygota</taxon>
        <taxon>Coleoptera</taxon>
        <taxon>Polyphaga</taxon>
        <taxon>Cucujiformia</taxon>
        <taxon>Chrysomeloidea</taxon>
        <taxon>Chrysomelidae</taxon>
        <taxon>Galerucinae</taxon>
        <taxon>Alticini</taxon>
        <taxon>Phyllotreta</taxon>
    </lineage>
</organism>
<gene>
    <name evidence="7" type="ORF">PHYEVI_LOCUS146</name>
</gene>
<evidence type="ECO:0000256" key="5">
    <source>
        <dbReference type="ARBA" id="ARBA00033740"/>
    </source>
</evidence>
<sequence>MLTSILYSNCRKIKYPLLGTFKILPNSSGKDVLSKVGIRNGSNYANRRKHIDLSVESKYLQLTLPSVMDEIIDEQLVYHRHQPNLKERYRNLLNHVLNLVDLYLSVPLFFIRSYREFENPALQIDENLKKAAILAWSIKLAEVSMIIDDDIIDKSNVRYLRPTWYKQPDVGVECAICDSSFLLSGGHILLLNHFRTHPQFSNILKEYYVNYSTCMVALCIDSKKYKVQELKLDFAKAYPITIICVICAMYFTNIVDPFIHVTAKEFLKELARYVQIEDDVKCVFNTNSEKDCTDVAEGKNSWLAIQAYERGSREQRFVLENHYGKSDNDSQIKIYQLYKELRLDDQFEVFKEDFYESMFERIQSLPKELPKQLFFDLLDYGLSGRIQS</sequence>
<dbReference type="InterPro" id="IPR000092">
    <property type="entry name" value="Polyprenyl_synt"/>
</dbReference>
<dbReference type="GO" id="GO:0004337">
    <property type="term" value="F:(2E,6E)-farnesyl diphosphate synthase activity"/>
    <property type="evidence" value="ECO:0007669"/>
    <property type="project" value="TreeGrafter"/>
</dbReference>
<comment type="pathway">
    <text evidence="5">Pheromone biosynthesis.</text>
</comment>
<dbReference type="InterPro" id="IPR008949">
    <property type="entry name" value="Isoprenoid_synthase_dom_sf"/>
</dbReference>
<dbReference type="InterPro" id="IPR039702">
    <property type="entry name" value="FPS1-like"/>
</dbReference>
<name>A0A9N9XH32_PHYSR</name>
<dbReference type="GO" id="GO:0005737">
    <property type="term" value="C:cytoplasm"/>
    <property type="evidence" value="ECO:0007669"/>
    <property type="project" value="TreeGrafter"/>
</dbReference>
<proteinExistence type="inferred from homology"/>
<keyword evidence="3" id="KW-0479">Metal-binding</keyword>
<keyword evidence="2 6" id="KW-0808">Transferase</keyword>
<evidence type="ECO:0000256" key="3">
    <source>
        <dbReference type="ARBA" id="ARBA00022723"/>
    </source>
</evidence>
<dbReference type="GO" id="GO:0046872">
    <property type="term" value="F:metal ion binding"/>
    <property type="evidence" value="ECO:0007669"/>
    <property type="project" value="UniProtKB-KW"/>
</dbReference>
<comment type="similarity">
    <text evidence="6">Belongs to the FPP/GGPP synthase family.</text>
</comment>
<evidence type="ECO:0000313" key="7">
    <source>
        <dbReference type="EMBL" id="CAG9853674.1"/>
    </source>
</evidence>
<dbReference type="GO" id="GO:0042811">
    <property type="term" value="P:pheromone biosynthetic process"/>
    <property type="evidence" value="ECO:0007669"/>
    <property type="project" value="UniProtKB-ARBA"/>
</dbReference>
<dbReference type="Pfam" id="PF00348">
    <property type="entry name" value="polyprenyl_synt"/>
    <property type="match status" value="1"/>
</dbReference>
<dbReference type="PANTHER" id="PTHR11525">
    <property type="entry name" value="FARNESYL-PYROPHOSPHATE SYNTHETASE"/>
    <property type="match status" value="1"/>
</dbReference>
<dbReference type="AlphaFoldDB" id="A0A9N9XH32"/>
<dbReference type="EMBL" id="OU900094">
    <property type="protein sequence ID" value="CAG9853674.1"/>
    <property type="molecule type" value="Genomic_DNA"/>
</dbReference>
<evidence type="ECO:0000256" key="4">
    <source>
        <dbReference type="ARBA" id="ARBA00022842"/>
    </source>
</evidence>
<protein>
    <recommendedName>
        <fullName evidence="9">Terpene synthase</fullName>
    </recommendedName>
</protein>
<evidence type="ECO:0000256" key="1">
    <source>
        <dbReference type="ARBA" id="ARBA00001946"/>
    </source>
</evidence>
<accession>A0A9N9XH32</accession>